<dbReference type="RefSeq" id="WP_104564977.1">
    <property type="nucleotide sequence ID" value="NZ_CATVXE010000003.1"/>
</dbReference>
<sequence length="498" mass="53379">MNVNRATQPPTAAVPSTSAPNTSASPAAGAPERRRRAPADAPDMPSPRRQRLSAGPASGGPAFRRVELGSIAAPARHEAGPSTSTPAEAHAALIDNRPTLEKMGIEHPLLGHSWYGDPPSTARAAGKRPAAETAQASAASLAQSRPTAGPQLTPEQQAAIEQARGRLRSSLQRSLAGLQQALDRNLDLEVAKFPIKNVDWAVVPLLMASENARNPGLNLVALHMETAETGFDDDEEELPPLVNSRQFGAFIDSAPPGRYRAIVNDGAHTRAADIRKDAQGATVIVVDPLRKEKDEQEYDGYAENISAEAGEHARCAFIPVDLQKSAFGCRIFSMSLALKMHAREADFTALHDALRCGADASLLVSRARTTEELGALLVLDGAPLIDAGMMKHSHAGSSVKRYLERHPEQADTPVNKRNETLQARTDRHLVERQILARVDANAAAPTAPLRTARLSTSIEHKRVAMIRRAMAYVDTAPPQAIVRMTQLAARASQALAKH</sequence>
<evidence type="ECO:0000256" key="4">
    <source>
        <dbReference type="ARBA" id="ARBA00048364"/>
    </source>
</evidence>
<evidence type="ECO:0000256" key="2">
    <source>
        <dbReference type="ARBA" id="ARBA00023315"/>
    </source>
</evidence>
<reference evidence="7 10" key="1">
    <citation type="submission" date="2023-07" db="EMBL/GenBank/DDBJ databases">
        <authorList>
            <person name="Peeters C."/>
        </authorList>
    </citation>
    <scope>NUCLEOTIDE SEQUENCE</scope>
    <source>
        <strain evidence="8 10">R-77569</strain>
        <strain evidence="7">R-77591</strain>
    </source>
</reference>
<dbReference type="Proteomes" id="UP001190002">
    <property type="component" value="Unassembled WGS sequence"/>
</dbReference>
<comment type="caution">
    <text evidence="7">The sequence shown here is derived from an EMBL/GenBank/DDBJ whole genome shotgun (WGS) entry which is preliminary data.</text>
</comment>
<accession>A0AAD2AJ63</accession>
<feature type="compositionally biased region" description="Low complexity" evidence="6">
    <location>
        <begin position="131"/>
        <end position="144"/>
    </location>
</feature>
<name>A0AAD2AJ63_9RALS</name>
<dbReference type="InterPro" id="IPR005083">
    <property type="entry name" value="YopJ-like"/>
</dbReference>
<organism evidence="7 9">
    <name type="scientific">Ralstonia mannitolilytica</name>
    <dbReference type="NCBI Taxonomy" id="105219"/>
    <lineage>
        <taxon>Bacteria</taxon>
        <taxon>Pseudomonadati</taxon>
        <taxon>Pseudomonadota</taxon>
        <taxon>Betaproteobacteria</taxon>
        <taxon>Burkholderiales</taxon>
        <taxon>Burkholderiaceae</taxon>
        <taxon>Ralstonia</taxon>
    </lineage>
</organism>
<gene>
    <name evidence="8" type="ORF">R77569_04613</name>
    <name evidence="7" type="ORF">R77591_01066</name>
</gene>
<comment type="catalytic activity">
    <reaction evidence="5">
        <text>L-seryl-[protein] + acetyl-CoA = O-acetyl-L-seryl-[protein] + CoA</text>
        <dbReference type="Rhea" id="RHEA:59392"/>
        <dbReference type="Rhea" id="RHEA-COMP:9863"/>
        <dbReference type="Rhea" id="RHEA-COMP:15352"/>
        <dbReference type="ChEBI" id="CHEBI:29999"/>
        <dbReference type="ChEBI" id="CHEBI:57287"/>
        <dbReference type="ChEBI" id="CHEBI:57288"/>
        <dbReference type="ChEBI" id="CHEBI:141128"/>
    </reaction>
    <physiologicalReaction direction="left-to-right" evidence="5">
        <dbReference type="Rhea" id="RHEA:59393"/>
    </physiologicalReaction>
</comment>
<dbReference type="EMBL" id="CATVXE010000003">
    <property type="protein sequence ID" value="CAJ0680886.1"/>
    <property type="molecule type" value="Genomic_DNA"/>
</dbReference>
<keyword evidence="10" id="KW-1185">Reference proteome</keyword>
<protein>
    <recommendedName>
        <fullName evidence="11">YOPP/AvrRxv family protein</fullName>
    </recommendedName>
</protein>
<comment type="catalytic activity">
    <reaction evidence="4">
        <text>L-threonyl-[protein] + acetyl-CoA = O-acetyl-L-threonyl-[protein] + CoA</text>
        <dbReference type="Rhea" id="RHEA:65340"/>
        <dbReference type="Rhea" id="RHEA-COMP:11060"/>
        <dbReference type="Rhea" id="RHEA-COMP:16780"/>
        <dbReference type="ChEBI" id="CHEBI:30013"/>
        <dbReference type="ChEBI" id="CHEBI:57287"/>
        <dbReference type="ChEBI" id="CHEBI:57288"/>
        <dbReference type="ChEBI" id="CHEBI:141025"/>
    </reaction>
    <physiologicalReaction direction="left-to-right" evidence="4">
        <dbReference type="Rhea" id="RHEA:65341"/>
    </physiologicalReaction>
</comment>
<evidence type="ECO:0000256" key="5">
    <source>
        <dbReference type="ARBA" id="ARBA00048662"/>
    </source>
</evidence>
<feature type="region of interest" description="Disordered" evidence="6">
    <location>
        <begin position="1"/>
        <end position="62"/>
    </location>
</feature>
<keyword evidence="1" id="KW-0808">Transferase</keyword>
<dbReference type="EMBL" id="CAUDKV010000028">
    <property type="protein sequence ID" value="CAJ0896592.1"/>
    <property type="molecule type" value="Genomic_DNA"/>
</dbReference>
<keyword evidence="2" id="KW-0012">Acyltransferase</keyword>
<evidence type="ECO:0000313" key="10">
    <source>
        <dbReference type="Proteomes" id="UP001190452"/>
    </source>
</evidence>
<evidence type="ECO:0008006" key="11">
    <source>
        <dbReference type="Google" id="ProtNLM"/>
    </source>
</evidence>
<evidence type="ECO:0000313" key="7">
    <source>
        <dbReference type="EMBL" id="CAJ0680886.1"/>
    </source>
</evidence>
<evidence type="ECO:0000313" key="8">
    <source>
        <dbReference type="EMBL" id="CAJ0896592.1"/>
    </source>
</evidence>
<feature type="region of interest" description="Disordered" evidence="6">
    <location>
        <begin position="111"/>
        <end position="155"/>
    </location>
</feature>
<dbReference type="Proteomes" id="UP001190452">
    <property type="component" value="Unassembled WGS sequence"/>
</dbReference>
<dbReference type="GO" id="GO:0016746">
    <property type="term" value="F:acyltransferase activity"/>
    <property type="evidence" value="ECO:0007669"/>
    <property type="project" value="UniProtKB-KW"/>
</dbReference>
<feature type="compositionally biased region" description="Low complexity" evidence="6">
    <location>
        <begin position="1"/>
        <end position="30"/>
    </location>
</feature>
<evidence type="ECO:0000256" key="3">
    <source>
        <dbReference type="ARBA" id="ARBA00023785"/>
    </source>
</evidence>
<evidence type="ECO:0000256" key="6">
    <source>
        <dbReference type="SAM" id="MobiDB-lite"/>
    </source>
</evidence>
<dbReference type="AlphaFoldDB" id="A0AAD2AJ63"/>
<proteinExistence type="inferred from homology"/>
<evidence type="ECO:0000256" key="1">
    <source>
        <dbReference type="ARBA" id="ARBA00022679"/>
    </source>
</evidence>
<evidence type="ECO:0000313" key="9">
    <source>
        <dbReference type="Proteomes" id="UP001190002"/>
    </source>
</evidence>
<dbReference type="Pfam" id="PF03421">
    <property type="entry name" value="Acetyltransf_14"/>
    <property type="match status" value="1"/>
</dbReference>
<comment type="similarity">
    <text evidence="3">Belongs to the acetyltransferase YopJ family.</text>
</comment>